<dbReference type="CDD" id="cd03135">
    <property type="entry name" value="GATase1_DJ-1"/>
    <property type="match status" value="1"/>
</dbReference>
<dbReference type="STRING" id="1537102.L1LAM9"/>
<dbReference type="InterPro" id="IPR006287">
    <property type="entry name" value="DJ-1"/>
</dbReference>
<name>L1LAM9_THEEQ</name>
<accession>L1LAM9</accession>
<dbReference type="eggNOG" id="KOG2764">
    <property type="taxonomic scope" value="Eukaryota"/>
</dbReference>
<dbReference type="Pfam" id="PF01965">
    <property type="entry name" value="DJ-1_PfpI"/>
    <property type="match status" value="1"/>
</dbReference>
<dbReference type="GO" id="GO:0005737">
    <property type="term" value="C:cytoplasm"/>
    <property type="evidence" value="ECO:0007669"/>
    <property type="project" value="UniProtKB-ARBA"/>
</dbReference>
<organism evidence="3 4">
    <name type="scientific">Theileria equi strain WA</name>
    <dbReference type="NCBI Taxonomy" id="1537102"/>
    <lineage>
        <taxon>Eukaryota</taxon>
        <taxon>Sar</taxon>
        <taxon>Alveolata</taxon>
        <taxon>Apicomplexa</taxon>
        <taxon>Aconoidasida</taxon>
        <taxon>Piroplasmida</taxon>
        <taxon>Theileriidae</taxon>
        <taxon>Theileria</taxon>
    </lineage>
</organism>
<feature type="domain" description="DJ-1/PfpI" evidence="2">
    <location>
        <begin position="7"/>
        <end position="168"/>
    </location>
</feature>
<evidence type="ECO:0000256" key="1">
    <source>
        <dbReference type="ARBA" id="ARBA00022737"/>
    </source>
</evidence>
<evidence type="ECO:0000259" key="2">
    <source>
        <dbReference type="Pfam" id="PF01965"/>
    </source>
</evidence>
<dbReference type="RefSeq" id="XP_004831665.1">
    <property type="nucleotide sequence ID" value="XM_004831608.1"/>
</dbReference>
<dbReference type="VEuPathDB" id="PiroplasmaDB:BEWA_046770"/>
<keyword evidence="4" id="KW-1185">Reference proteome</keyword>
<dbReference type="EMBL" id="ACOU01000007">
    <property type="protein sequence ID" value="EKX72213.1"/>
    <property type="molecule type" value="Genomic_DNA"/>
</dbReference>
<keyword evidence="1" id="KW-0677">Repeat</keyword>
<dbReference type="GeneID" id="15805190"/>
<dbReference type="GO" id="GO:1903189">
    <property type="term" value="P:glyoxal metabolic process"/>
    <property type="evidence" value="ECO:0007669"/>
    <property type="project" value="TreeGrafter"/>
</dbReference>
<sequence>MAKVARNALVAVAHGSEDIEFVTLVDVLRRAGVSVTVGSAGDSLETVLAHGTKVTADDLISNVKGKTFDLIAVPGGLPGSTNCAANSHLIEMLKRQKEERRLYAAICAAPSVVLADHGLLHPDVSAVGYPGFDSNFPKKANERVHVSGHCVTSQGPGTALEFALKLVELLCGSDIKDKLSNGMLLHPAMRF</sequence>
<dbReference type="Proteomes" id="UP000031512">
    <property type="component" value="Unassembled WGS sequence"/>
</dbReference>
<dbReference type="PANTHER" id="PTHR48094:SF12">
    <property type="entry name" value="PARKINSON DISEASE PROTEIN 7 HOMOLOG"/>
    <property type="match status" value="1"/>
</dbReference>
<reference evidence="3 4" key="1">
    <citation type="journal article" date="2012" name="BMC Genomics">
        <title>Comparative genomic analysis and phylogenetic position of Theileria equi.</title>
        <authorList>
            <person name="Kappmeyer L.S."/>
            <person name="Thiagarajan M."/>
            <person name="Herndon D.R."/>
            <person name="Ramsay J.D."/>
            <person name="Caler E."/>
            <person name="Djikeng A."/>
            <person name="Gillespie J.J."/>
            <person name="Lau A.O."/>
            <person name="Roalson E.H."/>
            <person name="Silva J.C."/>
            <person name="Silva M.G."/>
            <person name="Suarez C.E."/>
            <person name="Ueti M.W."/>
            <person name="Nene V.M."/>
            <person name="Mealey R.H."/>
            <person name="Knowles D.P."/>
            <person name="Brayton K.A."/>
        </authorList>
    </citation>
    <scope>NUCLEOTIDE SEQUENCE [LARGE SCALE GENOMIC DNA]</scope>
    <source>
        <strain evidence="3 4">WA</strain>
    </source>
</reference>
<dbReference type="AlphaFoldDB" id="L1LAM9"/>
<dbReference type="SUPFAM" id="SSF52317">
    <property type="entry name" value="Class I glutamine amidotransferase-like"/>
    <property type="match status" value="1"/>
</dbReference>
<comment type="caution">
    <text evidence="3">The sequence shown here is derived from an EMBL/GenBank/DDBJ whole genome shotgun (WGS) entry which is preliminary data.</text>
</comment>
<dbReference type="InterPro" id="IPR029062">
    <property type="entry name" value="Class_I_gatase-like"/>
</dbReference>
<evidence type="ECO:0000313" key="4">
    <source>
        <dbReference type="Proteomes" id="UP000031512"/>
    </source>
</evidence>
<dbReference type="KEGG" id="beq:BEWA_046770"/>
<protein>
    <submittedName>
        <fullName evidence="3">4-methyl-5b-hydroxyethyl-thiazole monophosphate biosynthesis protein, putative</fullName>
    </submittedName>
</protein>
<evidence type="ECO:0000313" key="3">
    <source>
        <dbReference type="EMBL" id="EKX72213.1"/>
    </source>
</evidence>
<dbReference type="InterPro" id="IPR002818">
    <property type="entry name" value="DJ-1/PfpI"/>
</dbReference>
<dbReference type="FunFam" id="3.40.50.880:FF:000015">
    <property type="entry name" value="Protein DJ-1 homolog C"/>
    <property type="match status" value="1"/>
</dbReference>
<dbReference type="NCBIfam" id="TIGR01383">
    <property type="entry name" value="not_thiJ"/>
    <property type="match status" value="1"/>
</dbReference>
<dbReference type="InterPro" id="IPR050325">
    <property type="entry name" value="Prot/Nucl_acid_deglycase"/>
</dbReference>
<proteinExistence type="predicted"/>
<dbReference type="PANTHER" id="PTHR48094">
    <property type="entry name" value="PROTEIN/NUCLEIC ACID DEGLYCASE DJ-1-RELATED"/>
    <property type="match status" value="1"/>
</dbReference>
<gene>
    <name evidence="3" type="ORF">BEWA_046770</name>
</gene>
<dbReference type="OrthoDB" id="543156at2759"/>
<dbReference type="Gene3D" id="3.40.50.880">
    <property type="match status" value="1"/>
</dbReference>